<dbReference type="Pfam" id="PF02133">
    <property type="entry name" value="Transp_cyt_pur"/>
    <property type="match status" value="1"/>
</dbReference>
<dbReference type="PANTHER" id="PTHR30618">
    <property type="entry name" value="NCS1 FAMILY PURINE/PYRIMIDINE TRANSPORTER"/>
    <property type="match status" value="1"/>
</dbReference>
<feature type="transmembrane region" description="Helical" evidence="6">
    <location>
        <begin position="228"/>
        <end position="246"/>
    </location>
</feature>
<dbReference type="PANTHER" id="PTHR30618:SF4">
    <property type="entry name" value="ALLANTOIN PERMEASE"/>
    <property type="match status" value="1"/>
</dbReference>
<feature type="transmembrane region" description="Helical" evidence="6">
    <location>
        <begin position="335"/>
        <end position="358"/>
    </location>
</feature>
<feature type="transmembrane region" description="Helical" evidence="6">
    <location>
        <begin position="125"/>
        <end position="147"/>
    </location>
</feature>
<feature type="transmembrane region" description="Helical" evidence="6">
    <location>
        <begin position="253"/>
        <end position="272"/>
    </location>
</feature>
<comment type="similarity">
    <text evidence="2">Belongs to the purine-cytosine permease (2.A.39) family.</text>
</comment>
<feature type="transmembrane region" description="Helical" evidence="6">
    <location>
        <begin position="391"/>
        <end position="411"/>
    </location>
</feature>
<feature type="transmembrane region" description="Helical" evidence="6">
    <location>
        <begin position="167"/>
        <end position="189"/>
    </location>
</feature>
<dbReference type="Proteomes" id="UP000305362">
    <property type="component" value="Unassembled WGS sequence"/>
</dbReference>
<sequence length="622" mass="68461">MNQISDISDNSKNTTIDHIKTRLESGTPYHSGTSQIKISGEIKEIGEIECLPQSNTSMNSLSSALRVEQKAAKTKREEWLTNADLEPVKVENRTWSSMSFVNFWISDSININTLMLCQSNIALGLTWWMSLISVLVGYIITAIFIVASSRPGATYHLTFPVTIRQSWGIYGSLWPIINRVAIAILWFAVQTYIGGNCIRVMIRCWSPNWVNAAGLQKDLDTNLRGVDMVSFILFWLLMLIPTWFPIQKIKHFFTFKAVVAPLGLIIFFGWSLGRANATPAQAAALRSVLTTSSRLSSEDQGWTMVKGIVSAISNAVTLILNISDLASRSRDKKDIVWPQLITVPIGFFITSFFGIIIASCYQAETGDLEAEWNPMVILDNFINPDSPSVRFAVWFIAFCLCVAQIGTNQAANVIACGCDLTACMPSYINNRRGGYICVFLGLALVPWRLTDGPTGFTNYLSGYCVFLSAIAGTMLSDYYVVRRGRANIADLYKVDGWYRYTHGVNLRAVAAYLCGVAINLPGFIASTPGNGSLVNIAATRIYNLSFFTGFLVSSLTYIILSYIFVPTGAVPFNASFEEIDYSGYTHDTNSVYDLEINGVAGMADGAIAVTASKTDSSSVQKT</sequence>
<evidence type="ECO:0000256" key="6">
    <source>
        <dbReference type="SAM" id="Phobius"/>
    </source>
</evidence>
<dbReference type="InterPro" id="IPR045225">
    <property type="entry name" value="Uracil/uridine/allantoin_perm"/>
</dbReference>
<reference evidence="11 12" key="1">
    <citation type="submission" date="2019-03" db="EMBL/GenBank/DDBJ databases">
        <title>Sequencing 25 genomes of Wallemia mellicola.</title>
        <authorList>
            <person name="Gostincar C."/>
        </authorList>
    </citation>
    <scope>NUCLEOTIDE SEQUENCE [LARGE SCALE GENOMIC DNA]</scope>
    <source>
        <strain evidence="8 12">EXF-1262</strain>
        <strain evidence="10 13">EXF-1274</strain>
        <strain evidence="9 11">EXF-1277</strain>
        <strain evidence="7 14">EXF-6152</strain>
    </source>
</reference>
<dbReference type="EMBL" id="SPRH01000016">
    <property type="protein sequence ID" value="TIC01620.1"/>
    <property type="molecule type" value="Genomic_DNA"/>
</dbReference>
<name>A0A4T0NVL9_9BASI</name>
<dbReference type="EMBL" id="SPRC01000029">
    <property type="protein sequence ID" value="TIB78125.1"/>
    <property type="molecule type" value="Genomic_DNA"/>
</dbReference>
<evidence type="ECO:0000256" key="5">
    <source>
        <dbReference type="ARBA" id="ARBA00023136"/>
    </source>
</evidence>
<dbReference type="AlphaFoldDB" id="A0A4T0NVL9"/>
<dbReference type="OrthoDB" id="2018619at2759"/>
<gene>
    <name evidence="10" type="ORF">E3Q02_02667</name>
    <name evidence="9" type="ORF">E3Q03_03021</name>
    <name evidence="8" type="ORF">E3Q17_01749</name>
    <name evidence="7" type="ORF">E3Q22_02749</name>
</gene>
<evidence type="ECO:0000256" key="3">
    <source>
        <dbReference type="ARBA" id="ARBA00022692"/>
    </source>
</evidence>
<keyword evidence="5 6" id="KW-0472">Membrane</keyword>
<accession>A0A4T0NVL9</accession>
<evidence type="ECO:0000256" key="4">
    <source>
        <dbReference type="ARBA" id="ARBA00022989"/>
    </source>
</evidence>
<dbReference type="Proteomes" id="UP000309601">
    <property type="component" value="Unassembled WGS sequence"/>
</dbReference>
<dbReference type="EMBL" id="SPRV01000036">
    <property type="protein sequence ID" value="TIC60772.1"/>
    <property type="molecule type" value="Genomic_DNA"/>
</dbReference>
<evidence type="ECO:0000313" key="8">
    <source>
        <dbReference type="EMBL" id="TIC01620.1"/>
    </source>
</evidence>
<dbReference type="Proteomes" id="UP000307169">
    <property type="component" value="Unassembled WGS sequence"/>
</dbReference>
<protein>
    <recommendedName>
        <fullName evidence="15">NCS1 nucleoside transporter family</fullName>
    </recommendedName>
</protein>
<feature type="transmembrane region" description="Helical" evidence="6">
    <location>
        <begin position="432"/>
        <end position="448"/>
    </location>
</feature>
<keyword evidence="4 6" id="KW-1133">Transmembrane helix</keyword>
<evidence type="ECO:0000313" key="13">
    <source>
        <dbReference type="Proteomes" id="UP000309601"/>
    </source>
</evidence>
<evidence type="ECO:0008006" key="15">
    <source>
        <dbReference type="Google" id="ProtNLM"/>
    </source>
</evidence>
<comment type="caution">
    <text evidence="8">The sequence shown here is derived from an EMBL/GenBank/DDBJ whole genome shotgun (WGS) entry which is preliminary data.</text>
</comment>
<evidence type="ECO:0000313" key="10">
    <source>
        <dbReference type="EMBL" id="TIC64269.1"/>
    </source>
</evidence>
<organism evidence="8 12">
    <name type="scientific">Wallemia mellicola</name>
    <dbReference type="NCBI Taxonomy" id="1708541"/>
    <lineage>
        <taxon>Eukaryota</taxon>
        <taxon>Fungi</taxon>
        <taxon>Dikarya</taxon>
        <taxon>Basidiomycota</taxon>
        <taxon>Wallemiomycotina</taxon>
        <taxon>Wallemiomycetes</taxon>
        <taxon>Wallemiales</taxon>
        <taxon>Wallemiaceae</taxon>
        <taxon>Wallemia</taxon>
    </lineage>
</organism>
<dbReference type="FunFam" id="1.10.4160.10:FF:000001">
    <property type="entry name" value="Uracil permease, putative"/>
    <property type="match status" value="1"/>
</dbReference>
<proteinExistence type="inferred from homology"/>
<dbReference type="InterPro" id="IPR001248">
    <property type="entry name" value="Pur-cyt_permease"/>
</dbReference>
<evidence type="ECO:0000256" key="1">
    <source>
        <dbReference type="ARBA" id="ARBA00004141"/>
    </source>
</evidence>
<feature type="transmembrane region" description="Helical" evidence="6">
    <location>
        <begin position="460"/>
        <end position="481"/>
    </location>
</feature>
<feature type="transmembrane region" description="Helical" evidence="6">
    <location>
        <begin position="544"/>
        <end position="565"/>
    </location>
</feature>
<keyword evidence="3 6" id="KW-0812">Transmembrane</keyword>
<dbReference type="EMBL" id="SPRW01000029">
    <property type="protein sequence ID" value="TIC64269.1"/>
    <property type="molecule type" value="Genomic_DNA"/>
</dbReference>
<evidence type="ECO:0000313" key="12">
    <source>
        <dbReference type="Proteomes" id="UP000307169"/>
    </source>
</evidence>
<evidence type="ECO:0000313" key="11">
    <source>
        <dbReference type="Proteomes" id="UP000305362"/>
    </source>
</evidence>
<evidence type="ECO:0000313" key="9">
    <source>
        <dbReference type="EMBL" id="TIC60772.1"/>
    </source>
</evidence>
<dbReference type="Gene3D" id="1.10.4160.10">
    <property type="entry name" value="Hydantoin permease"/>
    <property type="match status" value="1"/>
</dbReference>
<evidence type="ECO:0000256" key="2">
    <source>
        <dbReference type="ARBA" id="ARBA00008974"/>
    </source>
</evidence>
<dbReference type="GO" id="GO:0015205">
    <property type="term" value="F:nucleobase transmembrane transporter activity"/>
    <property type="evidence" value="ECO:0007669"/>
    <property type="project" value="TreeGrafter"/>
</dbReference>
<feature type="transmembrane region" description="Helical" evidence="6">
    <location>
        <begin position="502"/>
        <end position="524"/>
    </location>
</feature>
<dbReference type="Proteomes" id="UP000310685">
    <property type="component" value="Unassembled WGS sequence"/>
</dbReference>
<dbReference type="NCBIfam" id="TIGR00800">
    <property type="entry name" value="ncs1"/>
    <property type="match status" value="1"/>
</dbReference>
<comment type="subcellular location">
    <subcellularLocation>
        <location evidence="1">Membrane</location>
        <topology evidence="1">Multi-pass membrane protein</topology>
    </subcellularLocation>
</comment>
<evidence type="ECO:0000313" key="7">
    <source>
        <dbReference type="EMBL" id="TIB78125.1"/>
    </source>
</evidence>
<dbReference type="InterPro" id="IPR012681">
    <property type="entry name" value="NCS1"/>
</dbReference>
<evidence type="ECO:0000313" key="14">
    <source>
        <dbReference type="Proteomes" id="UP000310685"/>
    </source>
</evidence>
<dbReference type="GO" id="GO:0005886">
    <property type="term" value="C:plasma membrane"/>
    <property type="evidence" value="ECO:0007669"/>
    <property type="project" value="TreeGrafter"/>
</dbReference>